<dbReference type="SUPFAM" id="SSF52047">
    <property type="entry name" value="RNI-like"/>
    <property type="match status" value="1"/>
</dbReference>
<evidence type="ECO:0000256" key="1">
    <source>
        <dbReference type="SAM" id="MobiDB-lite"/>
    </source>
</evidence>
<proteinExistence type="predicted"/>
<name>A0A803W8X0_FICAL</name>
<dbReference type="GeneID" id="101808173"/>
<dbReference type="OrthoDB" id="9979103at2759"/>
<feature type="region of interest" description="Disordered" evidence="1">
    <location>
        <begin position="299"/>
        <end position="347"/>
    </location>
</feature>
<dbReference type="Ensembl" id="ENSFALT00000044561.1">
    <property type="protein sequence ID" value="ENSFALP00000031426.1"/>
    <property type="gene ID" value="ENSFALG00000024319.1"/>
</dbReference>
<reference evidence="2" key="3">
    <citation type="submission" date="2025-09" db="UniProtKB">
        <authorList>
            <consortium name="Ensembl"/>
        </authorList>
    </citation>
    <scope>IDENTIFICATION</scope>
</reference>
<dbReference type="CTD" id="388341"/>
<dbReference type="RefSeq" id="XP_005056878.1">
    <property type="nucleotide sequence ID" value="XM_005056821.2"/>
</dbReference>
<reference evidence="2" key="2">
    <citation type="submission" date="2025-08" db="UniProtKB">
        <authorList>
            <consortium name="Ensembl"/>
        </authorList>
    </citation>
    <scope>IDENTIFICATION</scope>
</reference>
<accession>A0A803W8X0</accession>
<sequence length="347" mass="38081">MGTKQTKGCQPESPPGQHRKKVATRERGDFLASLVAKSGEKLGRGAGPGSPPYHRRICMIQDMLLLLKQGRQEEASEQLKNLRQDLGMESTSLDDVLYRYASFRNLVDPITHDLIISLARYIHCPKPEGDSLGAMEKLCRQLTYHLSPHSQWRRQGIVKRKPQSCLKAALTGAPPDNTVDLSGIPLGAREVERLRSYLEQSAEHIGAVELCFTELTDELLLRLLPALRGLPRLTTLGLSGNRLTRAVLRQLTECLKDPASFPRVTWIDLGNNVDIFSLPQPFLLGLKRRCPKQGNLPTIMESGEGQGGDAEGQEGVGGGRQELRAGWPERADAAARGGSEQGAAART</sequence>
<dbReference type="Gene3D" id="3.80.10.10">
    <property type="entry name" value="Ribonuclease Inhibitor"/>
    <property type="match status" value="1"/>
</dbReference>
<dbReference type="KEGG" id="fab:101808173"/>
<feature type="region of interest" description="Disordered" evidence="1">
    <location>
        <begin position="1"/>
        <end position="25"/>
    </location>
</feature>
<dbReference type="AlphaFoldDB" id="A0A803W8X0"/>
<organism evidence="2 3">
    <name type="scientific">Ficedula albicollis</name>
    <name type="common">Collared flycatcher</name>
    <name type="synonym">Muscicapa albicollis</name>
    <dbReference type="NCBI Taxonomy" id="59894"/>
    <lineage>
        <taxon>Eukaryota</taxon>
        <taxon>Metazoa</taxon>
        <taxon>Chordata</taxon>
        <taxon>Craniata</taxon>
        <taxon>Vertebrata</taxon>
        <taxon>Euteleostomi</taxon>
        <taxon>Archelosauria</taxon>
        <taxon>Archosauria</taxon>
        <taxon>Dinosauria</taxon>
        <taxon>Saurischia</taxon>
        <taxon>Theropoda</taxon>
        <taxon>Coelurosauria</taxon>
        <taxon>Aves</taxon>
        <taxon>Neognathae</taxon>
        <taxon>Neoaves</taxon>
        <taxon>Telluraves</taxon>
        <taxon>Australaves</taxon>
        <taxon>Passeriformes</taxon>
        <taxon>Muscicapidae</taxon>
        <taxon>Ficedula</taxon>
    </lineage>
</organism>
<dbReference type="PANTHER" id="PTHR39654">
    <property type="entry name" value="LEUCINE-RICH REPEAT-CONTAINING PROTEIN 75A-LIKE ISOFORM X1"/>
    <property type="match status" value="1"/>
</dbReference>
<dbReference type="Proteomes" id="UP000016665">
    <property type="component" value="Chromosome 19"/>
</dbReference>
<protein>
    <submittedName>
        <fullName evidence="2">Leucine rich repeat containing 75A</fullName>
    </submittedName>
</protein>
<dbReference type="InterPro" id="IPR032675">
    <property type="entry name" value="LRR_dom_sf"/>
</dbReference>
<dbReference type="GeneTree" id="ENSGT00940000161370"/>
<dbReference type="PANTHER" id="PTHR39654:SF3">
    <property type="entry name" value="LEUCINE RICH REPEAT CONTAINING 75A"/>
    <property type="match status" value="1"/>
</dbReference>
<dbReference type="OMA" id="NPPDNTV"/>
<evidence type="ECO:0000313" key="2">
    <source>
        <dbReference type="Ensembl" id="ENSFALP00000031426.1"/>
    </source>
</evidence>
<reference evidence="2 3" key="1">
    <citation type="journal article" date="2012" name="Nature">
        <title>The genomic landscape of species divergence in Ficedula flycatchers.</title>
        <authorList>
            <person name="Ellegren H."/>
            <person name="Smeds L."/>
            <person name="Burri R."/>
            <person name="Olason P.I."/>
            <person name="Backstrom N."/>
            <person name="Kawakami T."/>
            <person name="Kunstner A."/>
            <person name="Makinen H."/>
            <person name="Nadachowska-Brzyska K."/>
            <person name="Qvarnstrom A."/>
            <person name="Uebbing S."/>
            <person name="Wolf J.B."/>
        </authorList>
    </citation>
    <scope>NUCLEOTIDE SEQUENCE [LARGE SCALE GENOMIC DNA]</scope>
</reference>
<gene>
    <name evidence="2" type="primary">LRRC75A</name>
</gene>
<feature type="compositionally biased region" description="Gly residues" evidence="1">
    <location>
        <begin position="304"/>
        <end position="320"/>
    </location>
</feature>
<evidence type="ECO:0000313" key="3">
    <source>
        <dbReference type="Proteomes" id="UP000016665"/>
    </source>
</evidence>
<keyword evidence="3" id="KW-1185">Reference proteome</keyword>
<feature type="compositionally biased region" description="Basic and acidic residues" evidence="1">
    <location>
        <begin position="321"/>
        <end position="333"/>
    </location>
</feature>